<dbReference type="InterPro" id="IPR057326">
    <property type="entry name" value="KR_dom"/>
</dbReference>
<dbReference type="InterPro" id="IPR036291">
    <property type="entry name" value="NAD(P)-bd_dom_sf"/>
</dbReference>
<gene>
    <name evidence="4" type="ORF">C8N24_0560</name>
</gene>
<comment type="caution">
    <text evidence="4">The sequence shown here is derived from an EMBL/GenBank/DDBJ whole genome shotgun (WGS) entry which is preliminary data.</text>
</comment>
<dbReference type="InterPro" id="IPR050259">
    <property type="entry name" value="SDR"/>
</dbReference>
<evidence type="ECO:0000313" key="4">
    <source>
        <dbReference type="EMBL" id="RKQ90747.1"/>
    </source>
</evidence>
<protein>
    <submittedName>
        <fullName evidence="4">NAD(P)-dependent dehydrogenase (Short-subunit alcohol dehydrogenase family)</fullName>
    </submittedName>
</protein>
<sequence>MRSMTKLALITGANRGIGRSAALHLARDGVDVIATYRSHPEEAASLVAEVEALGRRAVALELDVARPAGFADAVRDVLPHFERDTVDFLVNNGGFSRGGMIADVTEEDIDALVDVHFKGVILLTQQLLPLLADGGSIVNLSSGLARFTSPQRAVYGAVKGAVEVLTRYLAAELGPRGITANVIAPGPVATDFSDGVIRDTPAFQEHLKALTPLGRIAVADDIGAAIANLLRPGNGWITGQRIEVSGGIHV</sequence>
<dbReference type="EMBL" id="RBIL01000001">
    <property type="protein sequence ID" value="RKQ90747.1"/>
    <property type="molecule type" value="Genomic_DNA"/>
</dbReference>
<dbReference type="Gene3D" id="3.40.50.720">
    <property type="entry name" value="NAD(P)-binding Rossmann-like Domain"/>
    <property type="match status" value="1"/>
</dbReference>
<feature type="domain" description="Ketoreductase" evidence="3">
    <location>
        <begin position="6"/>
        <end position="186"/>
    </location>
</feature>
<dbReference type="Proteomes" id="UP000278962">
    <property type="component" value="Unassembled WGS sequence"/>
</dbReference>
<organism evidence="4 5">
    <name type="scientific">Solirubrobacter pauli</name>
    <dbReference type="NCBI Taxonomy" id="166793"/>
    <lineage>
        <taxon>Bacteria</taxon>
        <taxon>Bacillati</taxon>
        <taxon>Actinomycetota</taxon>
        <taxon>Thermoleophilia</taxon>
        <taxon>Solirubrobacterales</taxon>
        <taxon>Solirubrobacteraceae</taxon>
        <taxon>Solirubrobacter</taxon>
    </lineage>
</organism>
<dbReference type="PANTHER" id="PTHR42879">
    <property type="entry name" value="3-OXOACYL-(ACYL-CARRIER-PROTEIN) REDUCTASE"/>
    <property type="match status" value="1"/>
</dbReference>
<dbReference type="InterPro" id="IPR002347">
    <property type="entry name" value="SDR_fam"/>
</dbReference>
<dbReference type="PANTHER" id="PTHR42879:SF2">
    <property type="entry name" value="3-OXOACYL-[ACYL-CARRIER-PROTEIN] REDUCTASE FABG"/>
    <property type="match status" value="1"/>
</dbReference>
<reference evidence="4 5" key="1">
    <citation type="submission" date="2018-10" db="EMBL/GenBank/DDBJ databases">
        <title>Genomic Encyclopedia of Archaeal and Bacterial Type Strains, Phase II (KMG-II): from individual species to whole genera.</title>
        <authorList>
            <person name="Goeker M."/>
        </authorList>
    </citation>
    <scope>NUCLEOTIDE SEQUENCE [LARGE SCALE GENOMIC DNA]</scope>
    <source>
        <strain evidence="4 5">DSM 14954</strain>
    </source>
</reference>
<comment type="similarity">
    <text evidence="1">Belongs to the short-chain dehydrogenases/reductases (SDR) family.</text>
</comment>
<dbReference type="FunFam" id="3.40.50.720:FF:000084">
    <property type="entry name" value="Short-chain dehydrogenase reductase"/>
    <property type="match status" value="1"/>
</dbReference>
<evidence type="ECO:0000256" key="1">
    <source>
        <dbReference type="ARBA" id="ARBA00006484"/>
    </source>
</evidence>
<evidence type="ECO:0000256" key="2">
    <source>
        <dbReference type="ARBA" id="ARBA00023002"/>
    </source>
</evidence>
<keyword evidence="2" id="KW-0560">Oxidoreductase</keyword>
<dbReference type="Pfam" id="PF13561">
    <property type="entry name" value="adh_short_C2"/>
    <property type="match status" value="1"/>
</dbReference>
<dbReference type="SMART" id="SM00822">
    <property type="entry name" value="PKS_KR"/>
    <property type="match status" value="1"/>
</dbReference>
<name>A0A660L6T7_9ACTN</name>
<evidence type="ECO:0000313" key="5">
    <source>
        <dbReference type="Proteomes" id="UP000278962"/>
    </source>
</evidence>
<evidence type="ECO:0000259" key="3">
    <source>
        <dbReference type="SMART" id="SM00822"/>
    </source>
</evidence>
<proteinExistence type="inferred from homology"/>
<dbReference type="PRINTS" id="PR00081">
    <property type="entry name" value="GDHRDH"/>
</dbReference>
<accession>A0A660L6T7</accession>
<dbReference type="PRINTS" id="PR00080">
    <property type="entry name" value="SDRFAMILY"/>
</dbReference>
<dbReference type="AlphaFoldDB" id="A0A660L6T7"/>
<dbReference type="SUPFAM" id="SSF51735">
    <property type="entry name" value="NAD(P)-binding Rossmann-fold domains"/>
    <property type="match status" value="1"/>
</dbReference>
<keyword evidence="5" id="KW-1185">Reference proteome</keyword>
<dbReference type="GO" id="GO:0016491">
    <property type="term" value="F:oxidoreductase activity"/>
    <property type="evidence" value="ECO:0007669"/>
    <property type="project" value="UniProtKB-KW"/>
</dbReference>